<evidence type="ECO:0000313" key="2">
    <source>
        <dbReference type="Proteomes" id="UP001594351"/>
    </source>
</evidence>
<name>A0ABV6YZH3_UNCC1</name>
<dbReference type="InterPro" id="IPR019734">
    <property type="entry name" value="TPR_rpt"/>
</dbReference>
<dbReference type="EMBL" id="JBHPBY010000204">
    <property type="protein sequence ID" value="MFC1851588.1"/>
    <property type="molecule type" value="Genomic_DNA"/>
</dbReference>
<dbReference type="Proteomes" id="UP001594351">
    <property type="component" value="Unassembled WGS sequence"/>
</dbReference>
<protein>
    <recommendedName>
        <fullName evidence="3">Tetratricopeptide repeat protein</fullName>
    </recommendedName>
</protein>
<keyword evidence="2" id="KW-1185">Reference proteome</keyword>
<reference evidence="1 2" key="1">
    <citation type="submission" date="2024-09" db="EMBL/GenBank/DDBJ databases">
        <title>Laminarin stimulates single cell rates of sulfate reduction while oxygen inhibits transcriptomic activity in coastal marine sediment.</title>
        <authorList>
            <person name="Lindsay M."/>
            <person name="Orcutt B."/>
            <person name="Emerson D."/>
            <person name="Stepanauskas R."/>
            <person name="D'Angelo T."/>
        </authorList>
    </citation>
    <scope>NUCLEOTIDE SEQUENCE [LARGE SCALE GENOMIC DNA]</scope>
    <source>
        <strain evidence="1">SAG AM-311-K15</strain>
    </source>
</reference>
<evidence type="ECO:0000313" key="1">
    <source>
        <dbReference type="EMBL" id="MFC1851588.1"/>
    </source>
</evidence>
<sequence>MKKSKTSWDAILVRAEKAFNCGNYPLAKKEFQRVAKITPTKEILQKIKLCSAELEKSKAKDIIKKARKLLKKNNLKEAILCFEQAFRIVKEDWLQDKITELREKLNSVDAVKSAQAAENEGKFKMAASLYEKAYANTPQEELLSKEAACLVQAEMFEEAVSVFRQLPHLTPKLTYDYGFALANTGRYAECLKIWKTLPSSEIRFLEQKERVISLLIQNLNNRIKDGEDIATLYADANNLLKILDWQALYYGIDRLTTYARYFWIEELWQKQHYEKIAALIPDCPVSEDPGLLALAAKTFFRVAETSSHALSELIMYSLTALHHPDIVSSLAADEHLQGVIRDKLLEKAQHLIKQYADAGKGDAEKALIFWKIEKESIECLETLLGHQKESLHLICTPLFAELHNKSAAIRSWVTQNRTLFSDEEHYLVTGSYYSQGRQALYLLESGDFEGALGYLDQLTAADEFLAFSKLVVSYHYGLFCLETGLKVAKDFYETAIRMFDITPRHEKEFIAKALTLWQVDELQRFEEALTIILKKRPTPEIKKALSSVMGSRAMIMFNKKLLGNKTLSITLKKALDLDPENEEALFNLHETNIEIEIDRLDQALARYKLNKAHSIVQKSNYPEVEEAFFEFMETMLEELWLPDIDDEERAFYLHDFYQTCRKIDDTHPILDQIQEMMKK</sequence>
<accession>A0ABV6YZH3</accession>
<proteinExistence type="predicted"/>
<dbReference type="Gene3D" id="1.25.40.10">
    <property type="entry name" value="Tetratricopeptide repeat domain"/>
    <property type="match status" value="2"/>
</dbReference>
<organism evidence="1 2">
    <name type="scientific">candidate division CSSED10-310 bacterium</name>
    <dbReference type="NCBI Taxonomy" id="2855610"/>
    <lineage>
        <taxon>Bacteria</taxon>
        <taxon>Bacteria division CSSED10-310</taxon>
    </lineage>
</organism>
<comment type="caution">
    <text evidence="1">The sequence shown here is derived from an EMBL/GenBank/DDBJ whole genome shotgun (WGS) entry which is preliminary data.</text>
</comment>
<dbReference type="InterPro" id="IPR011990">
    <property type="entry name" value="TPR-like_helical_dom_sf"/>
</dbReference>
<dbReference type="SUPFAM" id="SSF48452">
    <property type="entry name" value="TPR-like"/>
    <property type="match status" value="1"/>
</dbReference>
<gene>
    <name evidence="1" type="ORF">ACFL27_15465</name>
</gene>
<dbReference type="SMART" id="SM00028">
    <property type="entry name" value="TPR"/>
    <property type="match status" value="3"/>
</dbReference>
<evidence type="ECO:0008006" key="3">
    <source>
        <dbReference type="Google" id="ProtNLM"/>
    </source>
</evidence>